<sequence length="103" mass="10890">CGNIPLIRIPVQTSPPEPMTQERAAGSQGTQASGRGGWGRSFATPEHRAALQEGFAARRVAAGSRPSSSQATCTFPASPIPAGACSRWRMPGPGDWLFRRINS</sequence>
<reference evidence="2" key="1">
    <citation type="submission" date="2020-02" db="EMBL/GenBank/DDBJ databases">
        <authorList>
            <person name="Meier V. D."/>
        </authorList>
    </citation>
    <scope>NUCLEOTIDE SEQUENCE</scope>
    <source>
        <strain evidence="2">AVDCRST_MAG68</strain>
    </source>
</reference>
<feature type="region of interest" description="Disordered" evidence="1">
    <location>
        <begin position="1"/>
        <end position="47"/>
    </location>
</feature>
<evidence type="ECO:0000313" key="2">
    <source>
        <dbReference type="EMBL" id="CAA9300497.1"/>
    </source>
</evidence>
<organism evidence="2">
    <name type="scientific">uncultured Gemmatimonadota bacterium</name>
    <dbReference type="NCBI Taxonomy" id="203437"/>
    <lineage>
        <taxon>Bacteria</taxon>
        <taxon>Pseudomonadati</taxon>
        <taxon>Gemmatimonadota</taxon>
        <taxon>environmental samples</taxon>
    </lineage>
</organism>
<protein>
    <submittedName>
        <fullName evidence="2">Uncharacterized protein</fullName>
    </submittedName>
</protein>
<evidence type="ECO:0000256" key="1">
    <source>
        <dbReference type="SAM" id="MobiDB-lite"/>
    </source>
</evidence>
<feature type="non-terminal residue" evidence="2">
    <location>
        <position position="103"/>
    </location>
</feature>
<feature type="non-terminal residue" evidence="2">
    <location>
        <position position="1"/>
    </location>
</feature>
<name>A0A6J4KBG7_9BACT</name>
<dbReference type="EMBL" id="CADCTW010000025">
    <property type="protein sequence ID" value="CAA9300497.1"/>
    <property type="molecule type" value="Genomic_DNA"/>
</dbReference>
<accession>A0A6J4KBG7</accession>
<dbReference type="AlphaFoldDB" id="A0A6J4KBG7"/>
<proteinExistence type="predicted"/>
<gene>
    <name evidence="2" type="ORF">AVDCRST_MAG68-358</name>
</gene>